<evidence type="ECO:0000256" key="1">
    <source>
        <dbReference type="SAM" id="MobiDB-lite"/>
    </source>
</evidence>
<protein>
    <submittedName>
        <fullName evidence="2">Uncharacterized protein</fullName>
    </submittedName>
</protein>
<feature type="compositionally biased region" description="Basic and acidic residues" evidence="1">
    <location>
        <begin position="1"/>
        <end position="23"/>
    </location>
</feature>
<dbReference type="Proteomes" id="UP000242791">
    <property type="component" value="Unassembled WGS sequence"/>
</dbReference>
<evidence type="ECO:0000313" key="2">
    <source>
        <dbReference type="EMBL" id="OJD27441.1"/>
    </source>
</evidence>
<dbReference type="Pfam" id="PF12520">
    <property type="entry name" value="DUF3723"/>
    <property type="match status" value="1"/>
</dbReference>
<gene>
    <name evidence="2" type="ORF">ACJ73_01169</name>
</gene>
<accession>A0A1J9QG18</accession>
<feature type="region of interest" description="Disordered" evidence="1">
    <location>
        <begin position="1"/>
        <end position="29"/>
    </location>
</feature>
<evidence type="ECO:0000313" key="3">
    <source>
        <dbReference type="Proteomes" id="UP000242791"/>
    </source>
</evidence>
<dbReference type="OrthoDB" id="3254104at2759"/>
<dbReference type="VEuPathDB" id="FungiDB:ACJ73_01169"/>
<dbReference type="AlphaFoldDB" id="A0A1J9QG18"/>
<name>A0A1J9QG18_9EURO</name>
<sequence>MDNPQNERKSLDLKPKNTGDSIRHGSSSSADSTAYMRMLLELDSIPWSHNFCAGLSNWKSDAVRGRLDGPGVEEAILNTIQNPPLLFMGVLLFSVGSSGFLNSLAGLITTLINIYTAKSGDWSVMAILTHPHFPDENVKCLHGRHRINVGRKVLPPTDRWWTVDLYLDDIGEQLRTTLEEEYCNENGPGDGEIYCKIRQYQEEGNAQSEKRWWARLSSSSKGDRLRQLSNVELRTAFNAVLLPIPG</sequence>
<dbReference type="STRING" id="1658174.A0A1J9QG18"/>
<dbReference type="InterPro" id="IPR022198">
    <property type="entry name" value="DUF3723"/>
</dbReference>
<proteinExistence type="predicted"/>
<keyword evidence="3" id="KW-1185">Reference proteome</keyword>
<comment type="caution">
    <text evidence="2">The sequence shown here is derived from an EMBL/GenBank/DDBJ whole genome shotgun (WGS) entry which is preliminary data.</text>
</comment>
<organism evidence="2 3">
    <name type="scientific">Blastomyces percursus</name>
    <dbReference type="NCBI Taxonomy" id="1658174"/>
    <lineage>
        <taxon>Eukaryota</taxon>
        <taxon>Fungi</taxon>
        <taxon>Dikarya</taxon>
        <taxon>Ascomycota</taxon>
        <taxon>Pezizomycotina</taxon>
        <taxon>Eurotiomycetes</taxon>
        <taxon>Eurotiomycetidae</taxon>
        <taxon>Onygenales</taxon>
        <taxon>Ajellomycetaceae</taxon>
        <taxon>Blastomyces</taxon>
    </lineage>
</organism>
<dbReference type="EMBL" id="LGTZ01000098">
    <property type="protein sequence ID" value="OJD27441.1"/>
    <property type="molecule type" value="Genomic_DNA"/>
</dbReference>
<reference evidence="2 3" key="1">
    <citation type="submission" date="2015-08" db="EMBL/GenBank/DDBJ databases">
        <title>Emmonsia species relationships and genome sequence.</title>
        <authorList>
            <person name="Cuomo C.A."/>
            <person name="Schwartz I.S."/>
            <person name="Kenyon C."/>
            <person name="De Hoog G.S."/>
            <person name="Govender N.P."/>
            <person name="Botha A."/>
            <person name="Moreno L."/>
            <person name="De Vries M."/>
            <person name="Munoz J.F."/>
            <person name="Stielow J.B."/>
        </authorList>
    </citation>
    <scope>NUCLEOTIDE SEQUENCE [LARGE SCALE GENOMIC DNA]</scope>
    <source>
        <strain evidence="2 3">EI222</strain>
    </source>
</reference>